<reference evidence="5" key="1">
    <citation type="journal article" date="2006" name="PLoS Biol.">
        <title>Macronuclear genome sequence of the ciliate Tetrahymena thermophila, a model eukaryote.</title>
        <authorList>
            <person name="Eisen J.A."/>
            <person name="Coyne R.S."/>
            <person name="Wu M."/>
            <person name="Wu D."/>
            <person name="Thiagarajan M."/>
            <person name="Wortman J.R."/>
            <person name="Badger J.H."/>
            <person name="Ren Q."/>
            <person name="Amedeo P."/>
            <person name="Jones K.M."/>
            <person name="Tallon L.J."/>
            <person name="Delcher A.L."/>
            <person name="Salzberg S.L."/>
            <person name="Silva J.C."/>
            <person name="Haas B.J."/>
            <person name="Majoros W.H."/>
            <person name="Farzad M."/>
            <person name="Carlton J.M."/>
            <person name="Smith R.K. Jr."/>
            <person name="Garg J."/>
            <person name="Pearlman R.E."/>
            <person name="Karrer K.M."/>
            <person name="Sun L."/>
            <person name="Manning G."/>
            <person name="Elde N.C."/>
            <person name="Turkewitz A.P."/>
            <person name="Asai D.J."/>
            <person name="Wilkes D.E."/>
            <person name="Wang Y."/>
            <person name="Cai H."/>
            <person name="Collins K."/>
            <person name="Stewart B.A."/>
            <person name="Lee S.R."/>
            <person name="Wilamowska K."/>
            <person name="Weinberg Z."/>
            <person name="Ruzzo W.L."/>
            <person name="Wloga D."/>
            <person name="Gaertig J."/>
            <person name="Frankel J."/>
            <person name="Tsao C.-C."/>
            <person name="Gorovsky M.A."/>
            <person name="Keeling P.J."/>
            <person name="Waller R.F."/>
            <person name="Patron N.J."/>
            <person name="Cherry J.M."/>
            <person name="Stover N.A."/>
            <person name="Krieger C.J."/>
            <person name="del Toro C."/>
            <person name="Ryder H.F."/>
            <person name="Williamson S.C."/>
            <person name="Barbeau R.A."/>
            <person name="Hamilton E.P."/>
            <person name="Orias E."/>
        </authorList>
    </citation>
    <scope>NUCLEOTIDE SEQUENCE [LARGE SCALE GENOMIC DNA]</scope>
    <source>
        <strain evidence="5">SB210</strain>
    </source>
</reference>
<organism evidence="4 5">
    <name type="scientific">Tetrahymena thermophila (strain SB210)</name>
    <dbReference type="NCBI Taxonomy" id="312017"/>
    <lineage>
        <taxon>Eukaryota</taxon>
        <taxon>Sar</taxon>
        <taxon>Alveolata</taxon>
        <taxon>Ciliophora</taxon>
        <taxon>Intramacronucleata</taxon>
        <taxon>Oligohymenophorea</taxon>
        <taxon>Hymenostomatida</taxon>
        <taxon>Tetrahymenina</taxon>
        <taxon>Tetrahymenidae</taxon>
        <taxon>Tetrahymena</taxon>
    </lineage>
</organism>
<dbReference type="OrthoDB" id="299902at2759"/>
<accession>Q24E51</accession>
<keyword evidence="3" id="KW-0732">Signal</keyword>
<protein>
    <recommendedName>
        <fullName evidence="6">Transmembrane protein</fullName>
    </recommendedName>
</protein>
<feature type="compositionally biased region" description="Basic and acidic residues" evidence="2">
    <location>
        <begin position="664"/>
        <end position="680"/>
    </location>
</feature>
<evidence type="ECO:0000256" key="2">
    <source>
        <dbReference type="SAM" id="MobiDB-lite"/>
    </source>
</evidence>
<keyword evidence="5" id="KW-1185">Reference proteome</keyword>
<dbReference type="HOGENOM" id="CLU_373210_0_0_1"/>
<dbReference type="AlphaFoldDB" id="Q24E51"/>
<dbReference type="EMBL" id="GG662311">
    <property type="protein sequence ID" value="EAS06050.2"/>
    <property type="molecule type" value="Genomic_DNA"/>
</dbReference>
<dbReference type="Proteomes" id="UP000009168">
    <property type="component" value="Unassembled WGS sequence"/>
</dbReference>
<feature type="coiled-coil region" evidence="1">
    <location>
        <begin position="22"/>
        <end position="84"/>
    </location>
</feature>
<dbReference type="KEGG" id="tet:TTHERM_00852890"/>
<sequence>MRIFMNLNRYLGLILIIFQWARSEQLTQVDQSQQQHQTLKQQKLNSKIQQTLLSSDIELISKEIKLTEEALNLYEKKLEILQKVHEYYKKDESQLLYTSNEFLEEYLGEEKLLKILYNQFGSRFQQYEDSKYSMQRKQLNQKQLANKFTKKSQFNITQNVREVQFLNTFSYRSFQGTTLSYMITNLLQNHTLIIYDLHGQLLIDPYIPGHRIHLLALAPKVDEVIIATLGLDNSIRIGRLENKRIKLNVTEQELNSQNDDEDDFIPKKYIGNSDIPFDEQKNQKQNLKSLNGTTAAGMQYRSRNKTQIHLNNPKNLNNTLNSTLIDLNQKNKSSLNSTQSNNQNTQQTSGYRSRLTKSKKPEKYKYVIQKETPIKLIDYTNSTSPPESIYSSILQITVKGTRLFLIGDKLGNIHVYFRNGTYKGKVKVANEPIIQLLKAYPNTIYATKSQIGQFNPLQQDIALPVCESIAEGIKEIQPDSIYNSHFYLLTQNNEVLLIEMRTSDNSCRIKQKLNQFELYQKKSLPDEPDSDTSLIVIKNNLMIWNNQNNLLKVFNTSDILQEQTELYEPFDIEIQKKQNQNSTLNYKYQKITSTSTYILVHEKNQNISNIAVFEVTIPQKQETDFINNIRVPILIVAVVVFILYQYFKKDQDEAKTTFSDINSKLDKKSEEEESKPEQSKKSLNAIENGPSEGGNAKESNTSSQTSSISQIQQKNQQLSNLTPIQKQNKNSSRYKSGKMHDIDDIDYRKYLHY</sequence>
<dbReference type="InParanoid" id="Q24E51"/>
<feature type="signal peptide" evidence="3">
    <location>
        <begin position="1"/>
        <end position="23"/>
    </location>
</feature>
<feature type="compositionally biased region" description="Polar residues" evidence="2">
    <location>
        <begin position="722"/>
        <end position="734"/>
    </location>
</feature>
<evidence type="ECO:0000313" key="4">
    <source>
        <dbReference type="EMBL" id="EAS06050.2"/>
    </source>
</evidence>
<evidence type="ECO:0000313" key="5">
    <source>
        <dbReference type="Proteomes" id="UP000009168"/>
    </source>
</evidence>
<dbReference type="RefSeq" id="XP_001026295.2">
    <property type="nucleotide sequence ID" value="XM_001026295.3"/>
</dbReference>
<dbReference type="GeneID" id="7830554"/>
<evidence type="ECO:0000256" key="1">
    <source>
        <dbReference type="SAM" id="Coils"/>
    </source>
</evidence>
<evidence type="ECO:0000256" key="3">
    <source>
        <dbReference type="SAM" id="SignalP"/>
    </source>
</evidence>
<dbReference type="eggNOG" id="ENOG502R2UI">
    <property type="taxonomic scope" value="Eukaryota"/>
</dbReference>
<evidence type="ECO:0008006" key="6">
    <source>
        <dbReference type="Google" id="ProtNLM"/>
    </source>
</evidence>
<name>Q24E51_TETTS</name>
<feature type="compositionally biased region" description="Low complexity" evidence="2">
    <location>
        <begin position="333"/>
        <end position="349"/>
    </location>
</feature>
<feature type="chain" id="PRO_5004202090" description="Transmembrane protein" evidence="3">
    <location>
        <begin position="24"/>
        <end position="753"/>
    </location>
</feature>
<feature type="region of interest" description="Disordered" evidence="2">
    <location>
        <begin position="333"/>
        <end position="358"/>
    </location>
</feature>
<feature type="compositionally biased region" description="Low complexity" evidence="2">
    <location>
        <begin position="699"/>
        <end position="721"/>
    </location>
</feature>
<proteinExistence type="predicted"/>
<keyword evidence="1" id="KW-0175">Coiled coil</keyword>
<gene>
    <name evidence="4" type="ORF">TTHERM_00852890</name>
</gene>
<feature type="region of interest" description="Disordered" evidence="2">
    <location>
        <begin position="664"/>
        <end position="746"/>
    </location>
</feature>